<proteinExistence type="predicted"/>
<dbReference type="Proteomes" id="UP001283341">
    <property type="component" value="Unassembled WGS sequence"/>
</dbReference>
<evidence type="ECO:0000313" key="1">
    <source>
        <dbReference type="EMBL" id="KAK3319191.1"/>
    </source>
</evidence>
<reference evidence="1" key="1">
    <citation type="journal article" date="2023" name="Mol. Phylogenet. Evol.">
        <title>Genome-scale phylogeny and comparative genomics of the fungal order Sordariales.</title>
        <authorList>
            <person name="Hensen N."/>
            <person name="Bonometti L."/>
            <person name="Westerberg I."/>
            <person name="Brannstrom I.O."/>
            <person name="Guillou S."/>
            <person name="Cros-Aarteil S."/>
            <person name="Calhoun S."/>
            <person name="Haridas S."/>
            <person name="Kuo A."/>
            <person name="Mondo S."/>
            <person name="Pangilinan J."/>
            <person name="Riley R."/>
            <person name="LaButti K."/>
            <person name="Andreopoulos B."/>
            <person name="Lipzen A."/>
            <person name="Chen C."/>
            <person name="Yan M."/>
            <person name="Daum C."/>
            <person name="Ng V."/>
            <person name="Clum A."/>
            <person name="Steindorff A."/>
            <person name="Ohm R.A."/>
            <person name="Martin F."/>
            <person name="Silar P."/>
            <person name="Natvig D.O."/>
            <person name="Lalanne C."/>
            <person name="Gautier V."/>
            <person name="Ament-Velasquez S.L."/>
            <person name="Kruys A."/>
            <person name="Hutchinson M.I."/>
            <person name="Powell A.J."/>
            <person name="Barry K."/>
            <person name="Miller A.N."/>
            <person name="Grigoriev I.V."/>
            <person name="Debuchy R."/>
            <person name="Gladieux P."/>
            <person name="Hiltunen Thoren M."/>
            <person name="Johannesson H."/>
        </authorList>
    </citation>
    <scope>NUCLEOTIDE SEQUENCE</scope>
    <source>
        <strain evidence="1">CBS 118394</strain>
    </source>
</reference>
<name>A0AAE0I7Q7_9PEZI</name>
<reference evidence="1" key="2">
    <citation type="submission" date="2023-06" db="EMBL/GenBank/DDBJ databases">
        <authorList>
            <consortium name="Lawrence Berkeley National Laboratory"/>
            <person name="Haridas S."/>
            <person name="Hensen N."/>
            <person name="Bonometti L."/>
            <person name="Westerberg I."/>
            <person name="Brannstrom I.O."/>
            <person name="Guillou S."/>
            <person name="Cros-Aarteil S."/>
            <person name="Calhoun S."/>
            <person name="Kuo A."/>
            <person name="Mondo S."/>
            <person name="Pangilinan J."/>
            <person name="Riley R."/>
            <person name="Labutti K."/>
            <person name="Andreopoulos B."/>
            <person name="Lipzen A."/>
            <person name="Chen C."/>
            <person name="Yanf M."/>
            <person name="Daum C."/>
            <person name="Ng V."/>
            <person name="Clum A."/>
            <person name="Steindorff A."/>
            <person name="Ohm R."/>
            <person name="Martin F."/>
            <person name="Silar P."/>
            <person name="Natvig D."/>
            <person name="Lalanne C."/>
            <person name="Gautier V."/>
            <person name="Ament-Velasquez S.L."/>
            <person name="Kruys A."/>
            <person name="Hutchinson M.I."/>
            <person name="Powell A.J."/>
            <person name="Barry K."/>
            <person name="Miller A.N."/>
            <person name="Grigoriev I.V."/>
            <person name="Debuchy R."/>
            <person name="Gladieux P."/>
            <person name="Thoren M.H."/>
            <person name="Johannesson H."/>
        </authorList>
    </citation>
    <scope>NUCLEOTIDE SEQUENCE</scope>
    <source>
        <strain evidence="1">CBS 118394</strain>
    </source>
</reference>
<dbReference type="AlphaFoldDB" id="A0AAE0I7Q7"/>
<gene>
    <name evidence="1" type="ORF">B0H66DRAFT_260473</name>
</gene>
<comment type="caution">
    <text evidence="1">The sequence shown here is derived from an EMBL/GenBank/DDBJ whole genome shotgun (WGS) entry which is preliminary data.</text>
</comment>
<dbReference type="EMBL" id="JAUEDM010000004">
    <property type="protein sequence ID" value="KAK3319191.1"/>
    <property type="molecule type" value="Genomic_DNA"/>
</dbReference>
<keyword evidence="2" id="KW-1185">Reference proteome</keyword>
<organism evidence="1 2">
    <name type="scientific">Apodospora peruviana</name>
    <dbReference type="NCBI Taxonomy" id="516989"/>
    <lineage>
        <taxon>Eukaryota</taxon>
        <taxon>Fungi</taxon>
        <taxon>Dikarya</taxon>
        <taxon>Ascomycota</taxon>
        <taxon>Pezizomycotina</taxon>
        <taxon>Sordariomycetes</taxon>
        <taxon>Sordariomycetidae</taxon>
        <taxon>Sordariales</taxon>
        <taxon>Lasiosphaeriaceae</taxon>
        <taxon>Apodospora</taxon>
    </lineage>
</organism>
<sequence>MLHTCIDRLRYHAFFSILVAPVRCSHWHLDNLFPNEYQYPPYPKASPMSRPRTSWWSKFPFSLSQLSGTVAGLT</sequence>
<accession>A0AAE0I7Q7</accession>
<evidence type="ECO:0000313" key="2">
    <source>
        <dbReference type="Proteomes" id="UP001283341"/>
    </source>
</evidence>
<protein>
    <submittedName>
        <fullName evidence="1">Uncharacterized protein</fullName>
    </submittedName>
</protein>